<dbReference type="InterPro" id="IPR031312">
    <property type="entry name" value="Na/sul_symport_CS"/>
</dbReference>
<evidence type="ECO:0000259" key="8">
    <source>
        <dbReference type="PROSITE" id="PS51202"/>
    </source>
</evidence>
<gene>
    <name evidence="9" type="ORF">GGQ68_003564</name>
</gene>
<comment type="subcellular location">
    <subcellularLocation>
        <location evidence="1">Membrane</location>
        <topology evidence="1">Multi-pass membrane protein</topology>
    </subcellularLocation>
</comment>
<keyword evidence="6 7" id="KW-0472">Membrane</keyword>
<dbReference type="RefSeq" id="WP_183968210.1">
    <property type="nucleotide sequence ID" value="NZ_BAABBZ010000058.1"/>
</dbReference>
<feature type="domain" description="RCK C-terminal" evidence="8">
    <location>
        <begin position="211"/>
        <end position="296"/>
    </location>
</feature>
<evidence type="ECO:0000313" key="9">
    <source>
        <dbReference type="EMBL" id="MBB3987218.1"/>
    </source>
</evidence>
<dbReference type="Pfam" id="PF03600">
    <property type="entry name" value="CitMHS"/>
    <property type="match status" value="1"/>
</dbReference>
<feature type="transmembrane region" description="Helical" evidence="7">
    <location>
        <begin position="33"/>
        <end position="50"/>
    </location>
</feature>
<protein>
    <submittedName>
        <fullName evidence="9">Di/tricarboxylate transporter</fullName>
    </submittedName>
</protein>
<dbReference type="EMBL" id="JACIEJ010000009">
    <property type="protein sequence ID" value="MBB3987218.1"/>
    <property type="molecule type" value="Genomic_DNA"/>
</dbReference>
<dbReference type="InterPro" id="IPR036721">
    <property type="entry name" value="RCK_C_sf"/>
</dbReference>
<reference evidence="9 10" key="1">
    <citation type="submission" date="2020-08" db="EMBL/GenBank/DDBJ databases">
        <title>Genomic Encyclopedia of Type Strains, Phase IV (KMG-IV): sequencing the most valuable type-strain genomes for metagenomic binning, comparative biology and taxonomic classification.</title>
        <authorList>
            <person name="Goeker M."/>
        </authorList>
    </citation>
    <scope>NUCLEOTIDE SEQUENCE [LARGE SCALE GENOMIC DNA]</scope>
    <source>
        <strain evidence="9 10">DSM 102235</strain>
    </source>
</reference>
<dbReference type="Proteomes" id="UP000541426">
    <property type="component" value="Unassembled WGS sequence"/>
</dbReference>
<evidence type="ECO:0000256" key="5">
    <source>
        <dbReference type="ARBA" id="ARBA00022989"/>
    </source>
</evidence>
<keyword evidence="2" id="KW-0813">Transport</keyword>
<dbReference type="InterPro" id="IPR006037">
    <property type="entry name" value="RCK_C"/>
</dbReference>
<dbReference type="Pfam" id="PF02080">
    <property type="entry name" value="TrkA_C"/>
    <property type="match status" value="1"/>
</dbReference>
<comment type="caution">
    <text evidence="9">The sequence shown here is derived from an EMBL/GenBank/DDBJ whole genome shotgun (WGS) entry which is preliminary data.</text>
</comment>
<feature type="transmembrane region" description="Helical" evidence="7">
    <location>
        <begin position="535"/>
        <end position="553"/>
    </location>
</feature>
<feature type="transmembrane region" description="Helical" evidence="7">
    <location>
        <begin position="480"/>
        <end position="501"/>
    </location>
</feature>
<accession>A0A7W6DQE1</accession>
<dbReference type="PANTHER" id="PTHR43652:SF2">
    <property type="entry name" value="BASIC AMINO ACID ANTIPORTER YFCC-RELATED"/>
    <property type="match status" value="1"/>
</dbReference>
<dbReference type="PROSITE" id="PS01271">
    <property type="entry name" value="NA_SULFATE"/>
    <property type="match status" value="1"/>
</dbReference>
<evidence type="ECO:0000256" key="4">
    <source>
        <dbReference type="ARBA" id="ARBA00022737"/>
    </source>
</evidence>
<evidence type="ECO:0000256" key="7">
    <source>
        <dbReference type="SAM" id="Phobius"/>
    </source>
</evidence>
<dbReference type="GO" id="GO:0006813">
    <property type="term" value="P:potassium ion transport"/>
    <property type="evidence" value="ECO:0007669"/>
    <property type="project" value="InterPro"/>
</dbReference>
<dbReference type="Gene3D" id="3.30.70.1450">
    <property type="entry name" value="Regulator of K+ conductance, C-terminal domain"/>
    <property type="match status" value="2"/>
</dbReference>
<dbReference type="PANTHER" id="PTHR43652">
    <property type="entry name" value="BASIC AMINO ACID ANTIPORTER YFCC-RELATED"/>
    <property type="match status" value="1"/>
</dbReference>
<feature type="transmembrane region" description="Helical" evidence="7">
    <location>
        <begin position="6"/>
        <end position="26"/>
    </location>
</feature>
<dbReference type="InterPro" id="IPR051679">
    <property type="entry name" value="DASS-Related_Transporters"/>
</dbReference>
<feature type="transmembrane region" description="Helical" evidence="7">
    <location>
        <begin position="97"/>
        <end position="114"/>
    </location>
</feature>
<keyword evidence="5 7" id="KW-1133">Transmembrane helix</keyword>
<dbReference type="InterPro" id="IPR004680">
    <property type="entry name" value="Cit_transptr-like_dom"/>
</dbReference>
<keyword evidence="3 7" id="KW-0812">Transmembrane</keyword>
<keyword evidence="10" id="KW-1185">Reference proteome</keyword>
<dbReference type="PROSITE" id="PS51202">
    <property type="entry name" value="RCK_C"/>
    <property type="match status" value="2"/>
</dbReference>
<evidence type="ECO:0000256" key="3">
    <source>
        <dbReference type="ARBA" id="ARBA00022692"/>
    </source>
</evidence>
<feature type="transmembrane region" description="Helical" evidence="7">
    <location>
        <begin position="145"/>
        <end position="166"/>
    </location>
</feature>
<proteinExistence type="predicted"/>
<evidence type="ECO:0000256" key="6">
    <source>
        <dbReference type="ARBA" id="ARBA00023136"/>
    </source>
</evidence>
<feature type="transmembrane region" description="Helical" evidence="7">
    <location>
        <begin position="405"/>
        <end position="438"/>
    </location>
</feature>
<evidence type="ECO:0000256" key="2">
    <source>
        <dbReference type="ARBA" id="ARBA00022448"/>
    </source>
</evidence>
<dbReference type="AlphaFoldDB" id="A0A7W6DQE1"/>
<organism evidence="9 10">
    <name type="scientific">Sagittula marina</name>
    <dbReference type="NCBI Taxonomy" id="943940"/>
    <lineage>
        <taxon>Bacteria</taxon>
        <taxon>Pseudomonadati</taxon>
        <taxon>Pseudomonadota</taxon>
        <taxon>Alphaproteobacteria</taxon>
        <taxon>Rhodobacterales</taxon>
        <taxon>Roseobacteraceae</taxon>
        <taxon>Sagittula</taxon>
    </lineage>
</organism>
<dbReference type="GO" id="GO:0008324">
    <property type="term" value="F:monoatomic cation transmembrane transporter activity"/>
    <property type="evidence" value="ECO:0007669"/>
    <property type="project" value="InterPro"/>
</dbReference>
<sequence>MSEFIGANAPIIALVILALLFIAFTLEKYPPEVTAAGAAALFIVLGLVPNNDVMSVFSSSAPITIAAMFVVSGALVRTGVLDAIAGLVIGRAKNRPVLAIGIFIFATIAASGFMNNTPVVLVLIPVVIRLAASLNVASTRLLIPLSYAAVLGGTCTLIGTSTNLLVDGVAREAGLEAFSIFEIAPVGIVVAIVGGVSMLLLGNYLLPDRASQSDEGESAETAFLSEITVLADYPQIGMPLSDIADFQRNGIRVTGLRRGTQILRKDLPEQVLRKGDAVLVLAPTSELLTFAEASGLRVGLRRTVELDPEAQVRVAEAIVTPSRRSSGIRIADLALGRRAGMRVLGAFRPGHSVAGADLSSVRLRPADKLLLEGTVEGFDELRRSGDVVSVSAPNGRAFRRRQAPIAIATLVGIVALAAFNIMPIGILALVGVAAILVLRCIDNDEAWASIDASILVLIFAMLIVGAGLEHTGAVELIVKVLTPWLQGLPPFLTLLAIYAVGSILTEVVTNNAVAVIFTPIVIALAGQLGVDPRPFVVAVMFSASASFATPIGYQTNTLVYGAGNYRFTDFLKIGIPMNLIVGITAALAISVFFPL</sequence>
<evidence type="ECO:0000313" key="10">
    <source>
        <dbReference type="Proteomes" id="UP000541426"/>
    </source>
</evidence>
<feature type="transmembrane region" description="Helical" evidence="7">
    <location>
        <begin position="507"/>
        <end position="528"/>
    </location>
</feature>
<feature type="domain" description="RCK C-terminal" evidence="8">
    <location>
        <begin position="302"/>
        <end position="387"/>
    </location>
</feature>
<keyword evidence="4" id="KW-0677">Repeat</keyword>
<feature type="transmembrane region" description="Helical" evidence="7">
    <location>
        <begin position="450"/>
        <end position="468"/>
    </location>
</feature>
<evidence type="ECO:0000256" key="1">
    <source>
        <dbReference type="ARBA" id="ARBA00004141"/>
    </source>
</evidence>
<feature type="transmembrane region" description="Helical" evidence="7">
    <location>
        <begin position="573"/>
        <end position="593"/>
    </location>
</feature>
<feature type="transmembrane region" description="Helical" evidence="7">
    <location>
        <begin position="56"/>
        <end position="76"/>
    </location>
</feature>
<dbReference type="SUPFAM" id="SSF116726">
    <property type="entry name" value="TrkA C-terminal domain-like"/>
    <property type="match status" value="2"/>
</dbReference>
<feature type="transmembrane region" description="Helical" evidence="7">
    <location>
        <begin position="186"/>
        <end position="206"/>
    </location>
</feature>
<name>A0A7W6DQE1_9RHOB</name>
<dbReference type="GO" id="GO:0005886">
    <property type="term" value="C:plasma membrane"/>
    <property type="evidence" value="ECO:0007669"/>
    <property type="project" value="TreeGrafter"/>
</dbReference>